<accession>A0A7G9WJQ6</accession>
<keyword evidence="4" id="KW-1185">Reference proteome</keyword>
<dbReference type="GO" id="GO:0005694">
    <property type="term" value="C:chromosome"/>
    <property type="evidence" value="ECO:0007669"/>
    <property type="project" value="TreeGrafter"/>
</dbReference>
<dbReference type="Pfam" id="PF02195">
    <property type="entry name" value="ParB_N"/>
    <property type="match status" value="1"/>
</dbReference>
<dbReference type="AlphaFoldDB" id="A0A7G9WJQ6"/>
<dbReference type="InterPro" id="IPR003115">
    <property type="entry name" value="ParB_N"/>
</dbReference>
<evidence type="ECO:0000256" key="1">
    <source>
        <dbReference type="ARBA" id="ARBA00006295"/>
    </source>
</evidence>
<evidence type="ECO:0000259" key="2">
    <source>
        <dbReference type="SMART" id="SM00470"/>
    </source>
</evidence>
<dbReference type="NCBIfam" id="TIGR00180">
    <property type="entry name" value="parB_part"/>
    <property type="match status" value="1"/>
</dbReference>
<comment type="similarity">
    <text evidence="1">Belongs to the ParB family.</text>
</comment>
<sequence>MKKQALPTLEQAFSGTLFGSGATTLPSDIQIVEFEPSELTEITDQPFHAYASDKLSQLADSIRENGQQQPCIIRKIDDKYIILAGRNRKRACELAGCKVKCIVRECTDAEADLTLTDTNLYQRHELLPSELAHAYKMQKAAYEARGEKKSTAAIADTYGETIKTIQRYIKLADLDRNLLAFVDSGRIPVMAGVMLTDTTYPGNQQRLADYLINNPSQKVSLKQAGGLMKLETLHNWYSDILADFFAGKIDLPEPDEADGVEEPVPAGNQSKMVEIPEIQSAGNRAFAPVHECKAVEKHVRDSSGNLPLPNQETVFSEDDIVVNDAVAPARYERLTHERCNGIKSGYWSEATKEELVQRLAEFENIYPDGPIK</sequence>
<dbReference type="SMART" id="SM00470">
    <property type="entry name" value="ParB"/>
    <property type="match status" value="1"/>
</dbReference>
<dbReference type="Proteomes" id="UP000516046">
    <property type="component" value="Chromosome"/>
</dbReference>
<protein>
    <submittedName>
        <fullName evidence="3">ParB/RepB/Spo0J family partition protein</fullName>
    </submittedName>
</protein>
<name>A0A7G9WJQ6_9FIRM</name>
<evidence type="ECO:0000313" key="3">
    <source>
        <dbReference type="EMBL" id="QNO18918.1"/>
    </source>
</evidence>
<dbReference type="GO" id="GO:0003677">
    <property type="term" value="F:DNA binding"/>
    <property type="evidence" value="ECO:0007669"/>
    <property type="project" value="InterPro"/>
</dbReference>
<evidence type="ECO:0000313" key="4">
    <source>
        <dbReference type="Proteomes" id="UP000516046"/>
    </source>
</evidence>
<dbReference type="GO" id="GO:0007059">
    <property type="term" value="P:chromosome segregation"/>
    <property type="evidence" value="ECO:0007669"/>
    <property type="project" value="TreeGrafter"/>
</dbReference>
<dbReference type="PANTHER" id="PTHR33375:SF1">
    <property type="entry name" value="CHROMOSOME-PARTITIONING PROTEIN PARB-RELATED"/>
    <property type="match status" value="1"/>
</dbReference>
<dbReference type="EMBL" id="CP060696">
    <property type="protein sequence ID" value="QNO18918.1"/>
    <property type="molecule type" value="Genomic_DNA"/>
</dbReference>
<dbReference type="InterPro" id="IPR050336">
    <property type="entry name" value="Chromosome_partition/occlusion"/>
</dbReference>
<dbReference type="RefSeq" id="WP_212507987.1">
    <property type="nucleotide sequence ID" value="NZ_CP060696.1"/>
</dbReference>
<dbReference type="InterPro" id="IPR004437">
    <property type="entry name" value="ParB/RepB/Spo0J"/>
</dbReference>
<dbReference type="SUPFAM" id="SSF109709">
    <property type="entry name" value="KorB DNA-binding domain-like"/>
    <property type="match status" value="1"/>
</dbReference>
<dbReference type="KEGG" id="caml:H6X83_04625"/>
<gene>
    <name evidence="3" type="ORF">H6X83_04625</name>
</gene>
<dbReference type="SUPFAM" id="SSF110849">
    <property type="entry name" value="ParB/Sulfiredoxin"/>
    <property type="match status" value="1"/>
</dbReference>
<dbReference type="Gene3D" id="3.90.1530.30">
    <property type="match status" value="1"/>
</dbReference>
<dbReference type="InterPro" id="IPR036086">
    <property type="entry name" value="ParB/Sulfiredoxin_sf"/>
</dbReference>
<dbReference type="PANTHER" id="PTHR33375">
    <property type="entry name" value="CHROMOSOME-PARTITIONING PROTEIN PARB-RELATED"/>
    <property type="match status" value="1"/>
</dbReference>
<feature type="domain" description="ParB-like N-terminal" evidence="2">
    <location>
        <begin position="32"/>
        <end position="120"/>
    </location>
</feature>
<reference evidence="3 4" key="1">
    <citation type="submission" date="2020-08" db="EMBL/GenBank/DDBJ databases">
        <authorList>
            <person name="Ren C."/>
            <person name="Gu Y."/>
            <person name="Xu Y."/>
        </authorList>
    </citation>
    <scope>NUCLEOTIDE SEQUENCE [LARGE SCALE GENOMIC DNA]</scope>
    <source>
        <strain evidence="3 4">LBM18003</strain>
    </source>
</reference>
<dbReference type="Gene3D" id="1.10.10.2830">
    <property type="match status" value="1"/>
</dbReference>
<proteinExistence type="inferred from homology"/>
<organism evidence="3 4">
    <name type="scientific">Caproicibacterium amylolyticum</name>
    <dbReference type="NCBI Taxonomy" id="2766537"/>
    <lineage>
        <taxon>Bacteria</taxon>
        <taxon>Bacillati</taxon>
        <taxon>Bacillota</taxon>
        <taxon>Clostridia</taxon>
        <taxon>Eubacteriales</taxon>
        <taxon>Oscillospiraceae</taxon>
        <taxon>Caproicibacterium</taxon>
    </lineage>
</organism>